<evidence type="ECO:0000259" key="1">
    <source>
        <dbReference type="Pfam" id="PF23055"/>
    </source>
</evidence>
<gene>
    <name evidence="3" type="ORF">AVEN_127200_1</name>
    <name evidence="2" type="ORF">AVEN_184558_1</name>
</gene>
<keyword evidence="4" id="KW-1185">Reference proteome</keyword>
<proteinExistence type="predicted"/>
<dbReference type="Proteomes" id="UP000499080">
    <property type="component" value="Unassembled WGS sequence"/>
</dbReference>
<dbReference type="OrthoDB" id="6429473at2759"/>
<comment type="caution">
    <text evidence="3">The sequence shown here is derived from an EMBL/GenBank/DDBJ whole genome shotgun (WGS) entry which is preliminary data.</text>
</comment>
<name>A0A4Y2AJ53_ARAVE</name>
<evidence type="ECO:0000313" key="4">
    <source>
        <dbReference type="Proteomes" id="UP000499080"/>
    </source>
</evidence>
<accession>A0A4Y2AJ53</accession>
<dbReference type="Pfam" id="PF23055">
    <property type="entry name" value="DUF7041"/>
    <property type="match status" value="1"/>
</dbReference>
<sequence length="91" mass="10380">MSEVGAVQIPVDNRSDPALWFIMCESTSKLAVPKPVTESETKFNYNVSHLLPEVVSLVRDNLMNPDATYPYTHLKRELINRSGEFSQQEIR</sequence>
<dbReference type="InterPro" id="IPR055469">
    <property type="entry name" value="DUF7041"/>
</dbReference>
<dbReference type="EMBL" id="BGPR01156539">
    <property type="protein sequence ID" value="GBL79309.1"/>
    <property type="molecule type" value="Genomic_DNA"/>
</dbReference>
<reference evidence="3 4" key="1">
    <citation type="journal article" date="2019" name="Sci. Rep.">
        <title>Orb-weaving spider Araneus ventricosus genome elucidates the spidroin gene catalogue.</title>
        <authorList>
            <person name="Kono N."/>
            <person name="Nakamura H."/>
            <person name="Ohtoshi R."/>
            <person name="Moran D.A.P."/>
            <person name="Shinohara A."/>
            <person name="Yoshida Y."/>
            <person name="Fujiwara M."/>
            <person name="Mori M."/>
            <person name="Tomita M."/>
            <person name="Arakawa K."/>
        </authorList>
    </citation>
    <scope>NUCLEOTIDE SEQUENCE [LARGE SCALE GENOMIC DNA]</scope>
</reference>
<dbReference type="EMBL" id="BGPR01156460">
    <property type="protein sequence ID" value="GBL79032.1"/>
    <property type="molecule type" value="Genomic_DNA"/>
</dbReference>
<evidence type="ECO:0000313" key="2">
    <source>
        <dbReference type="EMBL" id="GBL79032.1"/>
    </source>
</evidence>
<evidence type="ECO:0000313" key="3">
    <source>
        <dbReference type="EMBL" id="GBL79309.1"/>
    </source>
</evidence>
<protein>
    <recommendedName>
        <fullName evidence="1">DUF7041 domain-containing protein</fullName>
    </recommendedName>
</protein>
<organism evidence="3 4">
    <name type="scientific">Araneus ventricosus</name>
    <name type="common">Orbweaver spider</name>
    <name type="synonym">Epeira ventricosa</name>
    <dbReference type="NCBI Taxonomy" id="182803"/>
    <lineage>
        <taxon>Eukaryota</taxon>
        <taxon>Metazoa</taxon>
        <taxon>Ecdysozoa</taxon>
        <taxon>Arthropoda</taxon>
        <taxon>Chelicerata</taxon>
        <taxon>Arachnida</taxon>
        <taxon>Araneae</taxon>
        <taxon>Araneomorphae</taxon>
        <taxon>Entelegynae</taxon>
        <taxon>Araneoidea</taxon>
        <taxon>Araneidae</taxon>
        <taxon>Araneus</taxon>
    </lineage>
</organism>
<dbReference type="AlphaFoldDB" id="A0A4Y2AJ53"/>
<feature type="domain" description="DUF7041" evidence="1">
    <location>
        <begin position="10"/>
        <end position="91"/>
    </location>
</feature>